<evidence type="ECO:0000259" key="10">
    <source>
        <dbReference type="PROSITE" id="PS50262"/>
    </source>
</evidence>
<proteinExistence type="inferred from homology"/>
<dbReference type="PROSITE" id="PS00237">
    <property type="entry name" value="G_PROTEIN_RECEP_F1_1"/>
    <property type="match status" value="1"/>
</dbReference>
<evidence type="ECO:0000256" key="2">
    <source>
        <dbReference type="ARBA" id="ARBA00022692"/>
    </source>
</evidence>
<name>A0AAU9X1X2_9CNID</name>
<dbReference type="SUPFAM" id="SSF81321">
    <property type="entry name" value="Family A G protein-coupled receptor-like"/>
    <property type="match status" value="1"/>
</dbReference>
<feature type="non-terminal residue" evidence="11">
    <location>
        <position position="202"/>
    </location>
</feature>
<feature type="transmembrane region" description="Helical" evidence="9">
    <location>
        <begin position="168"/>
        <end position="195"/>
    </location>
</feature>
<dbReference type="Proteomes" id="UP001159428">
    <property type="component" value="Unassembled WGS sequence"/>
</dbReference>
<feature type="transmembrane region" description="Helical" evidence="9">
    <location>
        <begin position="26"/>
        <end position="46"/>
    </location>
</feature>
<evidence type="ECO:0000256" key="4">
    <source>
        <dbReference type="ARBA" id="ARBA00023040"/>
    </source>
</evidence>
<dbReference type="PRINTS" id="PR00237">
    <property type="entry name" value="GPCRRHODOPSN"/>
</dbReference>
<evidence type="ECO:0000313" key="12">
    <source>
        <dbReference type="Proteomes" id="UP001159428"/>
    </source>
</evidence>
<dbReference type="CDD" id="cd00637">
    <property type="entry name" value="7tm_classA_rhodopsin-like"/>
    <property type="match status" value="1"/>
</dbReference>
<feature type="transmembrane region" description="Helical" evidence="9">
    <location>
        <begin position="67"/>
        <end position="88"/>
    </location>
</feature>
<protein>
    <recommendedName>
        <fullName evidence="10">G-protein coupled receptors family 1 profile domain-containing protein</fullName>
    </recommendedName>
</protein>
<dbReference type="GO" id="GO:0004930">
    <property type="term" value="F:G protein-coupled receptor activity"/>
    <property type="evidence" value="ECO:0007669"/>
    <property type="project" value="UniProtKB-KW"/>
</dbReference>
<keyword evidence="5 9" id="KW-0472">Membrane</keyword>
<dbReference type="Gene3D" id="1.20.1070.10">
    <property type="entry name" value="Rhodopsin 7-helix transmembrane proteins"/>
    <property type="match status" value="1"/>
</dbReference>
<feature type="domain" description="G-protein coupled receptors family 1 profile" evidence="10">
    <location>
        <begin position="1"/>
        <end position="202"/>
    </location>
</feature>
<evidence type="ECO:0000256" key="6">
    <source>
        <dbReference type="ARBA" id="ARBA00023170"/>
    </source>
</evidence>
<dbReference type="PANTHER" id="PTHR24240">
    <property type="entry name" value="OPSIN"/>
    <property type="match status" value="1"/>
</dbReference>
<keyword evidence="7 8" id="KW-0807">Transducer</keyword>
<dbReference type="InterPro" id="IPR017452">
    <property type="entry name" value="GPCR_Rhodpsn_7TM"/>
</dbReference>
<gene>
    <name evidence="11" type="ORF">PMEA_00015166</name>
</gene>
<reference evidence="11 12" key="1">
    <citation type="submission" date="2022-05" db="EMBL/GenBank/DDBJ databases">
        <authorList>
            <consortium name="Genoscope - CEA"/>
            <person name="William W."/>
        </authorList>
    </citation>
    <scope>NUCLEOTIDE SEQUENCE [LARGE SCALE GENOMIC DNA]</scope>
</reference>
<evidence type="ECO:0000256" key="5">
    <source>
        <dbReference type="ARBA" id="ARBA00023136"/>
    </source>
</evidence>
<comment type="similarity">
    <text evidence="8">Belongs to the G-protein coupled receptor 1 family.</text>
</comment>
<evidence type="ECO:0000256" key="9">
    <source>
        <dbReference type="SAM" id="Phobius"/>
    </source>
</evidence>
<keyword evidence="4 8" id="KW-0297">G-protein coupled receptor</keyword>
<organism evidence="11 12">
    <name type="scientific">Pocillopora meandrina</name>
    <dbReference type="NCBI Taxonomy" id="46732"/>
    <lineage>
        <taxon>Eukaryota</taxon>
        <taxon>Metazoa</taxon>
        <taxon>Cnidaria</taxon>
        <taxon>Anthozoa</taxon>
        <taxon>Hexacorallia</taxon>
        <taxon>Scleractinia</taxon>
        <taxon>Astrocoeniina</taxon>
        <taxon>Pocilloporidae</taxon>
        <taxon>Pocillopora</taxon>
    </lineage>
</organism>
<dbReference type="InterPro" id="IPR050125">
    <property type="entry name" value="GPCR_opsins"/>
</dbReference>
<dbReference type="Pfam" id="PF00001">
    <property type="entry name" value="7tm_1"/>
    <property type="match status" value="1"/>
</dbReference>
<evidence type="ECO:0000256" key="8">
    <source>
        <dbReference type="RuleBase" id="RU000688"/>
    </source>
</evidence>
<sequence>MPFWITSLYAGKWNLSQEWCEVSATVHHTIVMASLLTMCLIALNRYMKVVKRSLYIKFFPSKRAARLYCGLVWLVSVLFATPPLYGWGKMNFDSDLIICSFNWKEGHVSFVILLAGFFNVTMVAIFYSYWKIYKTVKESTDNVNANVVKNGVGTPKLHRTDIDVLKSCFTVVCFSLITWFPVAICAFTMAGGGYIPHELTKV</sequence>
<dbReference type="InterPro" id="IPR000276">
    <property type="entry name" value="GPCR_Rhodpsn"/>
</dbReference>
<evidence type="ECO:0000256" key="7">
    <source>
        <dbReference type="ARBA" id="ARBA00023224"/>
    </source>
</evidence>
<keyword evidence="12" id="KW-1185">Reference proteome</keyword>
<comment type="caution">
    <text evidence="11">The sequence shown here is derived from an EMBL/GenBank/DDBJ whole genome shotgun (WGS) entry which is preliminary data.</text>
</comment>
<dbReference type="GO" id="GO:0016020">
    <property type="term" value="C:membrane"/>
    <property type="evidence" value="ECO:0007669"/>
    <property type="project" value="UniProtKB-SubCell"/>
</dbReference>
<comment type="subcellular location">
    <subcellularLocation>
        <location evidence="1">Membrane</location>
        <topology evidence="1">Multi-pass membrane protein</topology>
    </subcellularLocation>
</comment>
<feature type="transmembrane region" description="Helical" evidence="9">
    <location>
        <begin position="108"/>
        <end position="130"/>
    </location>
</feature>
<accession>A0AAU9X1X2</accession>
<keyword evidence="6 8" id="KW-0675">Receptor</keyword>
<evidence type="ECO:0000256" key="1">
    <source>
        <dbReference type="ARBA" id="ARBA00004141"/>
    </source>
</evidence>
<evidence type="ECO:0000313" key="11">
    <source>
        <dbReference type="EMBL" id="CAH3132746.1"/>
    </source>
</evidence>
<dbReference type="EMBL" id="CALNXJ010000027">
    <property type="protein sequence ID" value="CAH3132746.1"/>
    <property type="molecule type" value="Genomic_DNA"/>
</dbReference>
<keyword evidence="2 8" id="KW-0812">Transmembrane</keyword>
<dbReference type="AlphaFoldDB" id="A0AAU9X1X2"/>
<evidence type="ECO:0000256" key="3">
    <source>
        <dbReference type="ARBA" id="ARBA00022989"/>
    </source>
</evidence>
<dbReference type="PROSITE" id="PS50262">
    <property type="entry name" value="G_PROTEIN_RECEP_F1_2"/>
    <property type="match status" value="1"/>
</dbReference>
<keyword evidence="3 9" id="KW-1133">Transmembrane helix</keyword>